<dbReference type="InterPro" id="IPR051548">
    <property type="entry name" value="Grx-like_ET"/>
</dbReference>
<protein>
    <submittedName>
        <fullName evidence="2">Glutaredoxin 3</fullName>
    </submittedName>
</protein>
<gene>
    <name evidence="2" type="ORF">MNB_SUP05-4-962</name>
</gene>
<dbReference type="GO" id="GO:0009055">
    <property type="term" value="F:electron transfer activity"/>
    <property type="evidence" value="ECO:0007669"/>
    <property type="project" value="TreeGrafter"/>
</dbReference>
<name>A0A1W1D9I2_9ZZZZ</name>
<dbReference type="AlphaFoldDB" id="A0A1W1D9I2"/>
<dbReference type="EMBL" id="FPHR01000018">
    <property type="protein sequence ID" value="SFV77170.1"/>
    <property type="molecule type" value="Genomic_DNA"/>
</dbReference>
<dbReference type="InterPro" id="IPR002109">
    <property type="entry name" value="Glutaredoxin"/>
</dbReference>
<dbReference type="PRINTS" id="PR00160">
    <property type="entry name" value="GLUTAREDOXIN"/>
</dbReference>
<dbReference type="PROSITE" id="PS51354">
    <property type="entry name" value="GLUTAREDOXIN_2"/>
    <property type="match status" value="1"/>
</dbReference>
<accession>A0A1W1D9I2</accession>
<evidence type="ECO:0000259" key="1">
    <source>
        <dbReference type="Pfam" id="PF00462"/>
    </source>
</evidence>
<sequence length="82" mass="9267">MDIVVYSTNTCPICVKTKELLNKWNLPFEQKMIDEDRAVMAEFVKVTNGARMVPQLTIDGKHIGGFSDLTELHMDGFFDSKG</sequence>
<dbReference type="InterPro" id="IPR014025">
    <property type="entry name" value="Glutaredoxin_subgr"/>
</dbReference>
<evidence type="ECO:0000313" key="2">
    <source>
        <dbReference type="EMBL" id="SFV77170.1"/>
    </source>
</evidence>
<dbReference type="PANTHER" id="PTHR34386:SF1">
    <property type="entry name" value="GLUTAREDOXIN-LIKE PROTEIN NRDH"/>
    <property type="match status" value="1"/>
</dbReference>
<dbReference type="Gene3D" id="3.40.30.10">
    <property type="entry name" value="Glutaredoxin"/>
    <property type="match status" value="1"/>
</dbReference>
<dbReference type="InterPro" id="IPR036249">
    <property type="entry name" value="Thioredoxin-like_sf"/>
</dbReference>
<organism evidence="2">
    <name type="scientific">hydrothermal vent metagenome</name>
    <dbReference type="NCBI Taxonomy" id="652676"/>
    <lineage>
        <taxon>unclassified sequences</taxon>
        <taxon>metagenomes</taxon>
        <taxon>ecological metagenomes</taxon>
    </lineage>
</organism>
<dbReference type="PANTHER" id="PTHR34386">
    <property type="entry name" value="GLUTAREDOXIN"/>
    <property type="match status" value="1"/>
</dbReference>
<dbReference type="GO" id="GO:0045454">
    <property type="term" value="P:cell redox homeostasis"/>
    <property type="evidence" value="ECO:0007669"/>
    <property type="project" value="TreeGrafter"/>
</dbReference>
<dbReference type="SUPFAM" id="SSF52833">
    <property type="entry name" value="Thioredoxin-like"/>
    <property type="match status" value="1"/>
</dbReference>
<reference evidence="2" key="1">
    <citation type="submission" date="2016-10" db="EMBL/GenBank/DDBJ databases">
        <authorList>
            <person name="de Groot N.N."/>
        </authorList>
    </citation>
    <scope>NUCLEOTIDE SEQUENCE</scope>
</reference>
<dbReference type="Pfam" id="PF00462">
    <property type="entry name" value="Glutaredoxin"/>
    <property type="match status" value="1"/>
</dbReference>
<feature type="domain" description="Glutaredoxin" evidence="1">
    <location>
        <begin position="3"/>
        <end position="63"/>
    </location>
</feature>
<proteinExistence type="predicted"/>